<feature type="region of interest" description="Disordered" evidence="6">
    <location>
        <begin position="115"/>
        <end position="139"/>
    </location>
</feature>
<keyword evidence="3" id="KW-0805">Transcription regulation</keyword>
<comment type="subcellular location">
    <subcellularLocation>
        <location evidence="1">Nucleus</location>
    </subcellularLocation>
</comment>
<feature type="compositionally biased region" description="Basic and acidic residues" evidence="6">
    <location>
        <begin position="22"/>
        <end position="37"/>
    </location>
</feature>
<keyword evidence="4" id="KW-0804">Transcription</keyword>
<dbReference type="AlphaFoldDB" id="A0A1Y1N781"/>
<dbReference type="EMBL" id="GEZM01013475">
    <property type="protein sequence ID" value="JAV92535.1"/>
    <property type="molecule type" value="Transcribed_RNA"/>
</dbReference>
<dbReference type="GO" id="GO:0006357">
    <property type="term" value="P:regulation of transcription by RNA polymerase II"/>
    <property type="evidence" value="ECO:0007669"/>
    <property type="project" value="TreeGrafter"/>
</dbReference>
<dbReference type="InterPro" id="IPR019340">
    <property type="entry name" value="Histone_AcTrfase_su3"/>
</dbReference>
<feature type="region of interest" description="Disordered" evidence="6">
    <location>
        <begin position="1"/>
        <end position="44"/>
    </location>
</feature>
<dbReference type="EMBL" id="GEZM01013476">
    <property type="protein sequence ID" value="JAV92534.1"/>
    <property type="molecule type" value="Transcribed_RNA"/>
</dbReference>
<reference evidence="7" key="1">
    <citation type="journal article" date="2016" name="Sci. Rep.">
        <title>Molecular characterization of firefly nuptial gifts: a multi-omics approach sheds light on postcopulatory sexual selection.</title>
        <authorList>
            <person name="Al-Wathiqui N."/>
            <person name="Fallon T.R."/>
            <person name="South A."/>
            <person name="Weng J.K."/>
            <person name="Lewis S.M."/>
        </authorList>
    </citation>
    <scope>NUCLEOTIDE SEQUENCE</scope>
</reference>
<dbReference type="PANTHER" id="PTHR13556:SF2">
    <property type="entry name" value="TRANSCRIPTIONAL ADAPTER 3"/>
    <property type="match status" value="1"/>
</dbReference>
<protein>
    <recommendedName>
        <fullName evidence="8">Transcriptional adapter 3</fullName>
    </recommendedName>
</protein>
<organism evidence="7">
    <name type="scientific">Photinus pyralis</name>
    <name type="common">Common eastern firefly</name>
    <name type="synonym">Lampyris pyralis</name>
    <dbReference type="NCBI Taxonomy" id="7054"/>
    <lineage>
        <taxon>Eukaryota</taxon>
        <taxon>Metazoa</taxon>
        <taxon>Ecdysozoa</taxon>
        <taxon>Arthropoda</taxon>
        <taxon>Hexapoda</taxon>
        <taxon>Insecta</taxon>
        <taxon>Pterygota</taxon>
        <taxon>Neoptera</taxon>
        <taxon>Endopterygota</taxon>
        <taxon>Coleoptera</taxon>
        <taxon>Polyphaga</taxon>
        <taxon>Elateriformia</taxon>
        <taxon>Elateroidea</taxon>
        <taxon>Lampyridae</taxon>
        <taxon>Lampyrinae</taxon>
        <taxon>Photinus</taxon>
    </lineage>
</organism>
<evidence type="ECO:0000256" key="1">
    <source>
        <dbReference type="ARBA" id="ARBA00004123"/>
    </source>
</evidence>
<name>A0A1Y1N781_PHOPY</name>
<comment type="similarity">
    <text evidence="2">Belongs to the NGG1 family.</text>
</comment>
<keyword evidence="5" id="KW-0539">Nucleus</keyword>
<dbReference type="GO" id="GO:0000124">
    <property type="term" value="C:SAGA complex"/>
    <property type="evidence" value="ECO:0007669"/>
    <property type="project" value="TreeGrafter"/>
</dbReference>
<evidence type="ECO:0008006" key="8">
    <source>
        <dbReference type="Google" id="ProtNLM"/>
    </source>
</evidence>
<accession>A0A1Y1N781</accession>
<evidence type="ECO:0000256" key="3">
    <source>
        <dbReference type="ARBA" id="ARBA00023015"/>
    </source>
</evidence>
<dbReference type="Pfam" id="PF10198">
    <property type="entry name" value="Ada3"/>
    <property type="match status" value="1"/>
</dbReference>
<dbReference type="GO" id="GO:0005634">
    <property type="term" value="C:nucleus"/>
    <property type="evidence" value="ECO:0007669"/>
    <property type="project" value="UniProtKB-SubCell"/>
</dbReference>
<proteinExistence type="inferred from homology"/>
<evidence type="ECO:0000256" key="2">
    <source>
        <dbReference type="ARBA" id="ARBA00005330"/>
    </source>
</evidence>
<evidence type="ECO:0000256" key="4">
    <source>
        <dbReference type="ARBA" id="ARBA00023163"/>
    </source>
</evidence>
<dbReference type="GO" id="GO:0003713">
    <property type="term" value="F:transcription coactivator activity"/>
    <property type="evidence" value="ECO:0007669"/>
    <property type="project" value="TreeGrafter"/>
</dbReference>
<sequence length="460" mass="52834">MYNYKKSYNSSKNGVSSYYSNKSKDTKLSTTRFRPDETYPMDNESRTPFFPVVKQSDNTQCLPRYSAILNRSLEDGVGMEDLDQLQQDLEKLLSTCAVRSRLLKSEVESIDKIEERRKTKKGKPYEKPQPLKRKRPDEKVRYKDVKNGSRIIKSRHTLPKNSFVNDLPIENELPKMTLPKNDTSDKFWLSVEVFCADVAKDDVVFLDDLIRECSQDVDIPIPEIGQHYSIEWSEDVLGQERGIGNIQRTAKSKPTFSSELKKNGLNAMVDTFSSPLTQRLLAALIEENVVTGNPTVTDKLKPSDFCLTKTTNGPRNDTCMDRRLRKELVEQGILDVEDLPKSIPPDDDILVEIKKCMQELKTVNEKNVSELTKLRKVIAKDLRRQEVKEALEKVDNEAMDVYNKMLLAKQKQNPQLDPFGKLSCKQSLGVEYEEEANKLIQQQVRLHKELTELTNATMLF</sequence>
<dbReference type="PANTHER" id="PTHR13556">
    <property type="entry name" value="TRANSCRIPTIONAL ADAPTER 3-RELATED"/>
    <property type="match status" value="1"/>
</dbReference>
<feature type="compositionally biased region" description="Low complexity" evidence="6">
    <location>
        <begin position="1"/>
        <end position="21"/>
    </location>
</feature>
<evidence type="ECO:0000256" key="5">
    <source>
        <dbReference type="ARBA" id="ARBA00023242"/>
    </source>
</evidence>
<evidence type="ECO:0000313" key="7">
    <source>
        <dbReference type="EMBL" id="JAV92535.1"/>
    </source>
</evidence>
<evidence type="ECO:0000256" key="6">
    <source>
        <dbReference type="SAM" id="MobiDB-lite"/>
    </source>
</evidence>